<protein>
    <submittedName>
        <fullName evidence="2">Uncharacterized protein</fullName>
    </submittedName>
</protein>
<dbReference type="AlphaFoldDB" id="A0A0F9FV94"/>
<evidence type="ECO:0000313" key="2">
    <source>
        <dbReference type="EMBL" id="KKL55077.1"/>
    </source>
</evidence>
<feature type="coiled-coil region" evidence="1">
    <location>
        <begin position="202"/>
        <end position="309"/>
    </location>
</feature>
<accession>A0A0F9FV94</accession>
<name>A0A0F9FV94_9ZZZZ</name>
<sequence length="496" mass="59177">MIRNFKNNSFSEILLDLKFIPVERFIKMYQKQSIDYSLCEKAPKMLILFNKYRNIIIRNIETVSQYTQTIEFLILQYKLNLILKSKENFLNELEIRREFQKSSDFAASSDLLNKLNESLVLNKKKLEYLKEDYFKQKNRIDQFKITLNNLRLKVEELTKQKKEYFSKINKITREMGGNSNNQDHKSEDILEFDENLTNAQRIRALQKRARETQNEINRINSRFSKTKLKYEEFKPLFETYEQDYQKIIEMIELDEKKISELESKLDSKINLSRNSMPLDNIKLQSIRTIQEIENDIKEADSEIKDISFHGIDPKNFNKCTNKIKEFDKSLIDNESKIKINKNIGELKGVFKAYQKFEILVDELESIINKFLVEVNLKASFRLLLSKDNQKFIIELSFIRNNKESTDFNELTTPEKVFFVIILYISFELQIDKHNIIFSNLFIPVKFNKAGSIFRTIRKIIPIFEKEKNFGEFNLIFIFSNLEMKKEVKNLKIIKIQ</sequence>
<feature type="coiled-coil region" evidence="1">
    <location>
        <begin position="140"/>
        <end position="174"/>
    </location>
</feature>
<gene>
    <name evidence="2" type="ORF">LCGC14_2259030</name>
</gene>
<comment type="caution">
    <text evidence="2">The sequence shown here is derived from an EMBL/GenBank/DDBJ whole genome shotgun (WGS) entry which is preliminary data.</text>
</comment>
<reference evidence="2" key="1">
    <citation type="journal article" date="2015" name="Nature">
        <title>Complex archaea that bridge the gap between prokaryotes and eukaryotes.</title>
        <authorList>
            <person name="Spang A."/>
            <person name="Saw J.H."/>
            <person name="Jorgensen S.L."/>
            <person name="Zaremba-Niedzwiedzka K."/>
            <person name="Martijn J."/>
            <person name="Lind A.E."/>
            <person name="van Eijk R."/>
            <person name="Schleper C."/>
            <person name="Guy L."/>
            <person name="Ettema T.J."/>
        </authorList>
    </citation>
    <scope>NUCLEOTIDE SEQUENCE</scope>
</reference>
<evidence type="ECO:0000256" key="1">
    <source>
        <dbReference type="SAM" id="Coils"/>
    </source>
</evidence>
<organism evidence="2">
    <name type="scientific">marine sediment metagenome</name>
    <dbReference type="NCBI Taxonomy" id="412755"/>
    <lineage>
        <taxon>unclassified sequences</taxon>
        <taxon>metagenomes</taxon>
        <taxon>ecological metagenomes</taxon>
    </lineage>
</organism>
<feature type="non-terminal residue" evidence="2">
    <location>
        <position position="496"/>
    </location>
</feature>
<dbReference type="EMBL" id="LAZR01030972">
    <property type="protein sequence ID" value="KKL55077.1"/>
    <property type="molecule type" value="Genomic_DNA"/>
</dbReference>
<keyword evidence="1" id="KW-0175">Coiled coil</keyword>
<proteinExistence type="predicted"/>